<keyword evidence="5" id="KW-0805">Transcription regulation</keyword>
<gene>
    <name evidence="11" type="primary">rpoN</name>
    <name evidence="11" type="ORF">ACFQ41_07310</name>
</gene>
<dbReference type="InterPro" id="IPR007634">
    <property type="entry name" value="RNA_pol_sigma_54_DNA-bd"/>
</dbReference>
<evidence type="ECO:0000313" key="11">
    <source>
        <dbReference type="EMBL" id="MFD1399114.1"/>
    </source>
</evidence>
<evidence type="ECO:0000256" key="3">
    <source>
        <dbReference type="ARBA" id="ARBA00022679"/>
    </source>
</evidence>
<dbReference type="Pfam" id="PF04552">
    <property type="entry name" value="Sigma54_DBD"/>
    <property type="match status" value="1"/>
</dbReference>
<evidence type="ECO:0000259" key="9">
    <source>
        <dbReference type="Pfam" id="PF04552"/>
    </source>
</evidence>
<dbReference type="InterPro" id="IPR000394">
    <property type="entry name" value="RNA_pol_sigma_54"/>
</dbReference>
<keyword evidence="3" id="KW-0808">Transferase</keyword>
<dbReference type="InterPro" id="IPR007046">
    <property type="entry name" value="RNA_pol_sigma_54_core-bd"/>
</dbReference>
<evidence type="ECO:0000259" key="10">
    <source>
        <dbReference type="Pfam" id="PF04963"/>
    </source>
</evidence>
<keyword evidence="8" id="KW-0804">Transcription</keyword>
<dbReference type="PANTHER" id="PTHR32248:SF4">
    <property type="entry name" value="RNA POLYMERASE SIGMA-54 FACTOR"/>
    <property type="match status" value="1"/>
</dbReference>
<feature type="domain" description="RNA polymerase sigma factor 54 core-binding" evidence="10">
    <location>
        <begin position="73"/>
        <end position="254"/>
    </location>
</feature>
<keyword evidence="6" id="KW-0731">Sigma factor</keyword>
<protein>
    <submittedName>
        <fullName evidence="11">RNA polymerase factor sigma-54</fullName>
    </submittedName>
</protein>
<keyword evidence="7" id="KW-0238">DNA-binding</keyword>
<evidence type="ECO:0000313" key="12">
    <source>
        <dbReference type="Proteomes" id="UP001597199"/>
    </source>
</evidence>
<evidence type="ECO:0000256" key="4">
    <source>
        <dbReference type="ARBA" id="ARBA00022695"/>
    </source>
</evidence>
<comment type="similarity">
    <text evidence="1">Belongs to the sigma-54 factor family.</text>
</comment>
<dbReference type="PRINTS" id="PR00045">
    <property type="entry name" value="SIGMA54FCT"/>
</dbReference>
<dbReference type="Gene3D" id="1.10.10.60">
    <property type="entry name" value="Homeodomain-like"/>
    <property type="match status" value="1"/>
</dbReference>
<sequence length="433" mass="48218">MKPTQQFDFVQNQTQVQKFTLTQGMRQSILMLQLDALDLIDYLKNVSLENPLLEVRTHLAPPVAPGAPAAEQPLADTHQSLFEYLLTQVQLTMRDTPLRTLVIYLVQQLDPRGYLPLSDAEIQKELGIDAITLADAKTLLQRLDPPGVGAHNLQECLYLQAEQDPDPIPDGVLALLQEHFEDLVAHRYQSIKQALGLDDAGLAACLHYVQTLSADPGLAYNHTPVEFVVPELTVTVHDGKASLKLNRRGQAELIFAQATYDELKATADAEAREYLQAKKEQFRALEYALQRRENTLTTIGREIVRRQFAYFENPQQPLAPLLLRDIAQTLQIAESTVSRAINGKYLQTDFGVFPLKMFFSRYAPAVATAAAHSTDQLIKALKQLVAAEDPKHPLSDEALAKQLAAAHFAVARRTVAKYRQKAGIAPAHARKQP</sequence>
<keyword evidence="4" id="KW-0548">Nucleotidyltransferase</keyword>
<evidence type="ECO:0000256" key="7">
    <source>
        <dbReference type="ARBA" id="ARBA00023125"/>
    </source>
</evidence>
<dbReference type="Pfam" id="PF04963">
    <property type="entry name" value="Sigma54_CBD"/>
    <property type="match status" value="1"/>
</dbReference>
<name>A0ABW4BFP3_9LACO</name>
<accession>A0ABW4BFP3</accession>
<dbReference type="Gene3D" id="1.10.10.1330">
    <property type="entry name" value="RNA polymerase sigma-54 factor, core-binding domain"/>
    <property type="match status" value="1"/>
</dbReference>
<dbReference type="Pfam" id="PF00309">
    <property type="entry name" value="Sigma54_AID"/>
    <property type="match status" value="1"/>
</dbReference>
<dbReference type="Proteomes" id="UP001597199">
    <property type="component" value="Unassembled WGS sequence"/>
</dbReference>
<evidence type="ECO:0000256" key="1">
    <source>
        <dbReference type="ARBA" id="ARBA00008798"/>
    </source>
</evidence>
<dbReference type="PIRSF" id="PIRSF000774">
    <property type="entry name" value="RpoN"/>
    <property type="match status" value="1"/>
</dbReference>
<evidence type="ECO:0000256" key="2">
    <source>
        <dbReference type="ARBA" id="ARBA00022478"/>
    </source>
</evidence>
<reference evidence="12" key="1">
    <citation type="journal article" date="2019" name="Int. J. Syst. Evol. Microbiol.">
        <title>The Global Catalogue of Microorganisms (GCM) 10K type strain sequencing project: providing services to taxonomists for standard genome sequencing and annotation.</title>
        <authorList>
            <consortium name="The Broad Institute Genomics Platform"/>
            <consortium name="The Broad Institute Genome Sequencing Center for Infectious Disease"/>
            <person name="Wu L."/>
            <person name="Ma J."/>
        </authorList>
    </citation>
    <scope>NUCLEOTIDE SEQUENCE [LARGE SCALE GENOMIC DNA]</scope>
    <source>
        <strain evidence="12">CCM 9110</strain>
    </source>
</reference>
<evidence type="ECO:0000256" key="6">
    <source>
        <dbReference type="ARBA" id="ARBA00023082"/>
    </source>
</evidence>
<organism evidence="11 12">
    <name type="scientific">Lacticaseibacillus suilingensis</name>
    <dbReference type="NCBI Taxonomy" id="2799577"/>
    <lineage>
        <taxon>Bacteria</taxon>
        <taxon>Bacillati</taxon>
        <taxon>Bacillota</taxon>
        <taxon>Bacilli</taxon>
        <taxon>Lactobacillales</taxon>
        <taxon>Lactobacillaceae</taxon>
        <taxon>Lacticaseibacillus</taxon>
    </lineage>
</organism>
<dbReference type="EMBL" id="JBHTOA010000030">
    <property type="protein sequence ID" value="MFD1399114.1"/>
    <property type="molecule type" value="Genomic_DNA"/>
</dbReference>
<feature type="domain" description="RNA polymerase sigma factor 54 DNA-binding" evidence="9">
    <location>
        <begin position="273"/>
        <end position="432"/>
    </location>
</feature>
<dbReference type="PROSITE" id="PS00718">
    <property type="entry name" value="SIGMA54_2"/>
    <property type="match status" value="1"/>
</dbReference>
<dbReference type="NCBIfam" id="TIGR02395">
    <property type="entry name" value="rpoN_sigma"/>
    <property type="match status" value="1"/>
</dbReference>
<dbReference type="InterPro" id="IPR038709">
    <property type="entry name" value="RpoN_core-bd_sf"/>
</dbReference>
<proteinExistence type="inferred from homology"/>
<comment type="caution">
    <text evidence="11">The sequence shown here is derived from an EMBL/GenBank/DDBJ whole genome shotgun (WGS) entry which is preliminary data.</text>
</comment>
<dbReference type="PROSITE" id="PS50044">
    <property type="entry name" value="SIGMA54_3"/>
    <property type="match status" value="1"/>
</dbReference>
<evidence type="ECO:0000256" key="8">
    <source>
        <dbReference type="ARBA" id="ARBA00023163"/>
    </source>
</evidence>
<keyword evidence="12" id="KW-1185">Reference proteome</keyword>
<dbReference type="PANTHER" id="PTHR32248">
    <property type="entry name" value="RNA POLYMERASE SIGMA-54 FACTOR"/>
    <property type="match status" value="1"/>
</dbReference>
<keyword evidence="2" id="KW-0240">DNA-directed RNA polymerase</keyword>
<evidence type="ECO:0000256" key="5">
    <source>
        <dbReference type="ARBA" id="ARBA00023015"/>
    </source>
</evidence>
<dbReference type="RefSeq" id="WP_204118288.1">
    <property type="nucleotide sequence ID" value="NZ_BOLV01000003.1"/>
</dbReference>